<keyword evidence="7 13" id="KW-0106">Calcium</keyword>
<evidence type="ECO:0000256" key="8">
    <source>
        <dbReference type="ARBA" id="ARBA00023002"/>
    </source>
</evidence>
<dbReference type="Proteomes" id="UP001206925">
    <property type="component" value="Unassembled WGS sequence"/>
</dbReference>
<dbReference type="InterPro" id="IPR033905">
    <property type="entry name" value="Secretory_peroxidase"/>
</dbReference>
<dbReference type="Pfam" id="PF00141">
    <property type="entry name" value="peroxidase"/>
    <property type="match status" value="1"/>
</dbReference>
<name>A0AAD5C5K2_AMBAR</name>
<keyword evidence="9 13" id="KW-0408">Iron</keyword>
<evidence type="ECO:0000256" key="14">
    <source>
        <dbReference type="PIRSR" id="PIRSR600823-5"/>
    </source>
</evidence>
<comment type="caution">
    <text evidence="17">The sequence shown here is derived from an EMBL/GenBank/DDBJ whole genome shotgun (WGS) entry which is preliminary data.</text>
</comment>
<keyword evidence="4" id="KW-0575">Peroxidase</keyword>
<feature type="chain" id="PRO_5042091741" description="Plant heme peroxidase family profile domain-containing protein" evidence="15">
    <location>
        <begin position="20"/>
        <end position="251"/>
    </location>
</feature>
<accession>A0AAD5C5K2</accession>
<evidence type="ECO:0000256" key="10">
    <source>
        <dbReference type="ARBA" id="ARBA00023157"/>
    </source>
</evidence>
<dbReference type="FunFam" id="1.10.420.10:FF:000006">
    <property type="entry name" value="Peroxidase"/>
    <property type="match status" value="1"/>
</dbReference>
<feature type="binding site" evidence="13">
    <location>
        <position position="175"/>
    </location>
    <ligand>
        <name>Ca(2+)</name>
        <dbReference type="ChEBI" id="CHEBI:29108"/>
        <label>2</label>
    </ligand>
</feature>
<comment type="function">
    <text evidence="2">Removal of H(2)O(2), oxidation of toxic reductants, biosynthesis and degradation of lignin, suberization, auxin catabolism, response to environmental stresses such as wounding, pathogen attack and oxidative stress. These functions might be dependent on each isozyme/isoform in each plant tissue.</text>
</comment>
<dbReference type="InterPro" id="IPR000823">
    <property type="entry name" value="Peroxidase_pln"/>
</dbReference>
<keyword evidence="11" id="KW-0325">Glycoprotein</keyword>
<feature type="binding site" evidence="12">
    <location>
        <position position="92"/>
    </location>
    <ligand>
        <name>substrate</name>
    </ligand>
</feature>
<dbReference type="EMBL" id="JAMZMK010009487">
    <property type="protein sequence ID" value="KAI7735435.1"/>
    <property type="molecule type" value="Genomic_DNA"/>
</dbReference>
<comment type="cofactor">
    <cofactor evidence="13">
        <name>Ca(2+)</name>
        <dbReference type="ChEBI" id="CHEBI:29108"/>
    </cofactor>
    <text evidence="13">Binds 2 calcium ions per subunit.</text>
</comment>
<dbReference type="InterPro" id="IPR002016">
    <property type="entry name" value="Haem_peroxidase"/>
</dbReference>
<comment type="cofactor">
    <cofactor evidence="13">
        <name>heme b</name>
        <dbReference type="ChEBI" id="CHEBI:60344"/>
    </cofactor>
    <text evidence="13">Binds 1 heme b (iron(II)-protoporphyrin IX) group per subunit.</text>
</comment>
<dbReference type="PRINTS" id="PR00459">
    <property type="entry name" value="ASPEROXIDASE"/>
</dbReference>
<feature type="binding site" evidence="13">
    <location>
        <position position="123"/>
    </location>
    <ligand>
        <name>Ca(2+)</name>
        <dbReference type="ChEBI" id="CHEBI:29108"/>
        <label>2</label>
    </ligand>
</feature>
<evidence type="ECO:0000256" key="5">
    <source>
        <dbReference type="ARBA" id="ARBA00022617"/>
    </source>
</evidence>
<feature type="disulfide bond" evidence="14">
    <location>
        <begin position="129"/>
        <end position="161"/>
    </location>
</feature>
<evidence type="ECO:0000313" key="18">
    <source>
        <dbReference type="Proteomes" id="UP001206925"/>
    </source>
</evidence>
<evidence type="ECO:0000256" key="7">
    <source>
        <dbReference type="ARBA" id="ARBA00022837"/>
    </source>
</evidence>
<evidence type="ECO:0000256" key="1">
    <source>
        <dbReference type="ARBA" id="ARBA00000189"/>
    </source>
</evidence>
<dbReference type="CDD" id="cd00693">
    <property type="entry name" value="secretory_peroxidase"/>
    <property type="match status" value="1"/>
</dbReference>
<evidence type="ECO:0000256" key="15">
    <source>
        <dbReference type="SAM" id="SignalP"/>
    </source>
</evidence>
<dbReference type="PROSITE" id="PS50873">
    <property type="entry name" value="PEROXIDASE_4"/>
    <property type="match status" value="1"/>
</dbReference>
<keyword evidence="6 13" id="KW-0479">Metal-binding</keyword>
<dbReference type="GO" id="GO:0006979">
    <property type="term" value="P:response to oxidative stress"/>
    <property type="evidence" value="ECO:0007669"/>
    <property type="project" value="InterPro"/>
</dbReference>
<dbReference type="PRINTS" id="PR00458">
    <property type="entry name" value="PEROXIDASE"/>
</dbReference>
<dbReference type="GO" id="GO:0020037">
    <property type="term" value="F:heme binding"/>
    <property type="evidence" value="ECO:0007669"/>
    <property type="project" value="InterPro"/>
</dbReference>
<evidence type="ECO:0000259" key="16">
    <source>
        <dbReference type="PROSITE" id="PS50873"/>
    </source>
</evidence>
<feature type="domain" description="Plant heme peroxidase family profile" evidence="16">
    <location>
        <begin position="19"/>
        <end position="251"/>
    </location>
</feature>
<evidence type="ECO:0000256" key="11">
    <source>
        <dbReference type="ARBA" id="ARBA00023180"/>
    </source>
</evidence>
<feature type="binding site" evidence="13">
    <location>
        <position position="182"/>
    </location>
    <ligand>
        <name>Ca(2+)</name>
        <dbReference type="ChEBI" id="CHEBI:29108"/>
        <label>2</label>
    </ligand>
</feature>
<dbReference type="InterPro" id="IPR019793">
    <property type="entry name" value="Peroxidases_heam-ligand_BS"/>
</dbReference>
<evidence type="ECO:0000256" key="4">
    <source>
        <dbReference type="ARBA" id="ARBA00022559"/>
    </source>
</evidence>
<keyword evidence="10 14" id="KW-1015">Disulfide bond</keyword>
<dbReference type="Gene3D" id="1.10.520.10">
    <property type="match status" value="2"/>
</dbReference>
<dbReference type="InterPro" id="IPR002207">
    <property type="entry name" value="Peroxidase_I"/>
</dbReference>
<dbReference type="GO" id="GO:0140825">
    <property type="term" value="F:lactoperoxidase activity"/>
    <property type="evidence" value="ECO:0007669"/>
    <property type="project" value="UniProtKB-EC"/>
</dbReference>
<comment type="catalytic activity">
    <reaction evidence="1">
        <text>2 a phenolic donor + H2O2 = 2 a phenolic radical donor + 2 H2O</text>
        <dbReference type="Rhea" id="RHEA:56136"/>
        <dbReference type="ChEBI" id="CHEBI:15377"/>
        <dbReference type="ChEBI" id="CHEBI:16240"/>
        <dbReference type="ChEBI" id="CHEBI:139520"/>
        <dbReference type="ChEBI" id="CHEBI:139521"/>
        <dbReference type="EC" id="1.11.1.7"/>
    </reaction>
</comment>
<evidence type="ECO:0000256" key="3">
    <source>
        <dbReference type="ARBA" id="ARBA00006873"/>
    </source>
</evidence>
<evidence type="ECO:0000313" key="17">
    <source>
        <dbReference type="EMBL" id="KAI7735435.1"/>
    </source>
</evidence>
<keyword evidence="5" id="KW-0349">Heme</keyword>
<dbReference type="SUPFAM" id="SSF48113">
    <property type="entry name" value="Heme-dependent peroxidases"/>
    <property type="match status" value="1"/>
</dbReference>
<feature type="signal peptide" evidence="15">
    <location>
        <begin position="1"/>
        <end position="19"/>
    </location>
</feature>
<reference evidence="17" key="1">
    <citation type="submission" date="2022-06" db="EMBL/GenBank/DDBJ databases">
        <title>Uncovering the hologenomic basis of an extraordinary plant invasion.</title>
        <authorList>
            <person name="Bieker V.C."/>
            <person name="Martin M.D."/>
            <person name="Gilbert T."/>
            <person name="Hodgins K."/>
            <person name="Battlay P."/>
            <person name="Petersen B."/>
            <person name="Wilson J."/>
        </authorList>
    </citation>
    <scope>NUCLEOTIDE SEQUENCE</scope>
    <source>
        <strain evidence="17">AA19_3_7</strain>
        <tissue evidence="17">Leaf</tissue>
    </source>
</reference>
<gene>
    <name evidence="17" type="ORF">M8C21_013250</name>
</gene>
<keyword evidence="15" id="KW-0732">Signal</keyword>
<dbReference type="Gene3D" id="1.10.420.10">
    <property type="entry name" value="Peroxidase, domain 2"/>
    <property type="match status" value="1"/>
</dbReference>
<dbReference type="GO" id="GO:0042744">
    <property type="term" value="P:hydrogen peroxide catabolic process"/>
    <property type="evidence" value="ECO:0007669"/>
    <property type="project" value="InterPro"/>
</dbReference>
<dbReference type="GO" id="GO:0046872">
    <property type="term" value="F:metal ion binding"/>
    <property type="evidence" value="ECO:0007669"/>
    <property type="project" value="UniProtKB-KW"/>
</dbReference>
<keyword evidence="18" id="KW-1185">Reference proteome</keyword>
<proteinExistence type="inferred from homology"/>
<dbReference type="PANTHER" id="PTHR31235">
    <property type="entry name" value="PEROXIDASE 25-RELATED"/>
    <property type="match status" value="1"/>
</dbReference>
<evidence type="ECO:0000256" key="6">
    <source>
        <dbReference type="ARBA" id="ARBA00022723"/>
    </source>
</evidence>
<protein>
    <recommendedName>
        <fullName evidence="16">Plant heme peroxidase family profile domain-containing protein</fullName>
    </recommendedName>
</protein>
<evidence type="ECO:0000256" key="9">
    <source>
        <dbReference type="ARBA" id="ARBA00023004"/>
    </source>
</evidence>
<comment type="similarity">
    <text evidence="3">Belongs to the peroxidase family. Ascorbate peroxidase subfamily.</text>
</comment>
<dbReference type="PROSITE" id="PS00435">
    <property type="entry name" value="PEROXIDASE_1"/>
    <property type="match status" value="1"/>
</dbReference>
<evidence type="ECO:0000256" key="12">
    <source>
        <dbReference type="PIRSR" id="PIRSR600823-2"/>
    </source>
</evidence>
<evidence type="ECO:0000256" key="2">
    <source>
        <dbReference type="ARBA" id="ARBA00002322"/>
    </source>
</evidence>
<sequence length="251" mass="27489">MAAFLSSSLIFLYFSFGTSLTLNYYQKTCPAVESLVRKAVTDATRRDKTAPAGLLRMHFHDCFIRSGGPSWDVPKGRKDGRISKASETIQLPAPTFNISQLQQSFSQRGLSLEDLAALSGGHTLGFSHCSSFNNRIHNFNSTTDIDPSLHPSFAASLRRVCLAKNNAKKAGVAMDPSSSTFDNTYYKLILQQKVLLSSDNALLNSPKTRSLVSRFASSNDAFSKAFVKSMIKMSSITGGGQEIRKNCRVVN</sequence>
<keyword evidence="8" id="KW-0560">Oxidoreductase</keyword>
<dbReference type="AlphaFoldDB" id="A0AAD5C5K2"/>
<organism evidence="17 18">
    <name type="scientific">Ambrosia artemisiifolia</name>
    <name type="common">Common ragweed</name>
    <dbReference type="NCBI Taxonomy" id="4212"/>
    <lineage>
        <taxon>Eukaryota</taxon>
        <taxon>Viridiplantae</taxon>
        <taxon>Streptophyta</taxon>
        <taxon>Embryophyta</taxon>
        <taxon>Tracheophyta</taxon>
        <taxon>Spermatophyta</taxon>
        <taxon>Magnoliopsida</taxon>
        <taxon>eudicotyledons</taxon>
        <taxon>Gunneridae</taxon>
        <taxon>Pentapetalae</taxon>
        <taxon>asterids</taxon>
        <taxon>campanulids</taxon>
        <taxon>Asterales</taxon>
        <taxon>Asteraceae</taxon>
        <taxon>Asteroideae</taxon>
        <taxon>Heliantheae alliance</taxon>
        <taxon>Heliantheae</taxon>
        <taxon>Ambrosia</taxon>
    </lineage>
</organism>
<feature type="binding site" description="axial binding residue" evidence="13">
    <location>
        <position position="122"/>
    </location>
    <ligand>
        <name>heme b</name>
        <dbReference type="ChEBI" id="CHEBI:60344"/>
    </ligand>
    <ligandPart>
        <name>Fe</name>
        <dbReference type="ChEBI" id="CHEBI:18248"/>
    </ligandPart>
</feature>
<evidence type="ECO:0000256" key="13">
    <source>
        <dbReference type="PIRSR" id="PIRSR600823-3"/>
    </source>
</evidence>
<dbReference type="InterPro" id="IPR010255">
    <property type="entry name" value="Haem_peroxidase_sf"/>
</dbReference>